<proteinExistence type="predicted"/>
<dbReference type="AlphaFoldDB" id="A0A843W1D5"/>
<name>A0A843W1D5_COLES</name>
<protein>
    <recommendedName>
        <fullName evidence="2">K Homology domain-containing protein</fullName>
    </recommendedName>
</protein>
<dbReference type="SMART" id="SM00322">
    <property type="entry name" value="KH"/>
    <property type="match status" value="1"/>
</dbReference>
<dbReference type="EMBL" id="NMUH01002747">
    <property type="protein sequence ID" value="MQM01866.1"/>
    <property type="molecule type" value="Genomic_DNA"/>
</dbReference>
<evidence type="ECO:0000313" key="4">
    <source>
        <dbReference type="Proteomes" id="UP000652761"/>
    </source>
</evidence>
<sequence length="126" mass="13841">MFQGRILTEICLTFLDLFPVLRSSLNVLFGTRAEIEVRSSEPGSTTPPVAKKTLEVVIPGQAVPSLMMRSGNKLAQINEMSRAKVSLIKDRPELTEKVVQICGSAKHAERAQSLLQGFILSSKFLV</sequence>
<evidence type="ECO:0000256" key="1">
    <source>
        <dbReference type="PROSITE-ProRule" id="PRU00117"/>
    </source>
</evidence>
<dbReference type="Gene3D" id="3.30.1370.10">
    <property type="entry name" value="K Homology domain, type 1"/>
    <property type="match status" value="1"/>
</dbReference>
<evidence type="ECO:0000259" key="2">
    <source>
        <dbReference type="SMART" id="SM00322"/>
    </source>
</evidence>
<dbReference type="PROSITE" id="PS50084">
    <property type="entry name" value="KH_TYPE_1"/>
    <property type="match status" value="1"/>
</dbReference>
<feature type="non-terminal residue" evidence="3">
    <location>
        <position position="126"/>
    </location>
</feature>
<evidence type="ECO:0000313" key="3">
    <source>
        <dbReference type="EMBL" id="MQM01866.1"/>
    </source>
</evidence>
<organism evidence="3 4">
    <name type="scientific">Colocasia esculenta</name>
    <name type="common">Wild taro</name>
    <name type="synonym">Arum esculentum</name>
    <dbReference type="NCBI Taxonomy" id="4460"/>
    <lineage>
        <taxon>Eukaryota</taxon>
        <taxon>Viridiplantae</taxon>
        <taxon>Streptophyta</taxon>
        <taxon>Embryophyta</taxon>
        <taxon>Tracheophyta</taxon>
        <taxon>Spermatophyta</taxon>
        <taxon>Magnoliopsida</taxon>
        <taxon>Liliopsida</taxon>
        <taxon>Araceae</taxon>
        <taxon>Aroideae</taxon>
        <taxon>Colocasieae</taxon>
        <taxon>Colocasia</taxon>
    </lineage>
</organism>
<dbReference type="InterPro" id="IPR036612">
    <property type="entry name" value="KH_dom_type_1_sf"/>
</dbReference>
<dbReference type="InterPro" id="IPR004087">
    <property type="entry name" value="KH_dom"/>
</dbReference>
<dbReference type="Proteomes" id="UP000652761">
    <property type="component" value="Unassembled WGS sequence"/>
</dbReference>
<feature type="domain" description="K Homology" evidence="2">
    <location>
        <begin position="50"/>
        <end position="120"/>
    </location>
</feature>
<gene>
    <name evidence="3" type="ORF">Taro_034624</name>
</gene>
<comment type="caution">
    <text evidence="3">The sequence shown here is derived from an EMBL/GenBank/DDBJ whole genome shotgun (WGS) entry which is preliminary data.</text>
</comment>
<keyword evidence="4" id="KW-1185">Reference proteome</keyword>
<keyword evidence="1" id="KW-0694">RNA-binding</keyword>
<accession>A0A843W1D5</accession>
<dbReference type="GO" id="GO:0003723">
    <property type="term" value="F:RNA binding"/>
    <property type="evidence" value="ECO:0007669"/>
    <property type="project" value="UniProtKB-UniRule"/>
</dbReference>
<reference evidence="3" key="1">
    <citation type="submission" date="2017-07" db="EMBL/GenBank/DDBJ databases">
        <title>Taro Niue Genome Assembly and Annotation.</title>
        <authorList>
            <person name="Atibalentja N."/>
            <person name="Keating K."/>
            <person name="Fields C.J."/>
        </authorList>
    </citation>
    <scope>NUCLEOTIDE SEQUENCE</scope>
    <source>
        <strain evidence="3">Niue_2</strain>
        <tissue evidence="3">Leaf</tissue>
    </source>
</reference>
<dbReference type="InterPro" id="IPR004088">
    <property type="entry name" value="KH_dom_type_1"/>
</dbReference>
<dbReference type="Pfam" id="PF00013">
    <property type="entry name" value="KH_1"/>
    <property type="match status" value="1"/>
</dbReference>
<dbReference type="SUPFAM" id="SSF54791">
    <property type="entry name" value="Eukaryotic type KH-domain (KH-domain type I)"/>
    <property type="match status" value="1"/>
</dbReference>